<protein>
    <recommendedName>
        <fullName evidence="3">Lipoprotein</fullName>
    </recommendedName>
</protein>
<evidence type="ECO:0000313" key="1">
    <source>
        <dbReference type="EMBL" id="SMY34236.1"/>
    </source>
</evidence>
<dbReference type="AlphaFoldDB" id="A0A1Y6MCG0"/>
<dbReference type="RefSeq" id="WP_235004323.1">
    <property type="nucleotide sequence ID" value="NZ_FYAK01000002.1"/>
</dbReference>
<evidence type="ECO:0000313" key="2">
    <source>
        <dbReference type="Proteomes" id="UP000195963"/>
    </source>
</evidence>
<sequence length="104" mass="11577">MKQFINTCLFSLLLVGCVTESIRAIPTKVSVNAGLGFNPCGSEVEGYHFEPNGVISISCLNGNIYSVRDRQQLEQMKQKVIECQKKGFNDYSACLSDKNKPKKK</sequence>
<dbReference type="EMBL" id="FYAK01000002">
    <property type="protein sequence ID" value="SMY34236.1"/>
    <property type="molecule type" value="Genomic_DNA"/>
</dbReference>
<proteinExistence type="predicted"/>
<name>A0A1Y6MCG0_9GAMM</name>
<gene>
    <name evidence="1" type="ORF">PMAL9190_01566</name>
</gene>
<organism evidence="1 2">
    <name type="scientific">Photobacterium malacitanum</name>
    <dbReference type="NCBI Taxonomy" id="2204294"/>
    <lineage>
        <taxon>Bacteria</taxon>
        <taxon>Pseudomonadati</taxon>
        <taxon>Pseudomonadota</taxon>
        <taxon>Gammaproteobacteria</taxon>
        <taxon>Vibrionales</taxon>
        <taxon>Vibrionaceae</taxon>
        <taxon>Photobacterium</taxon>
    </lineage>
</organism>
<accession>A0A1Y6MCG0</accession>
<dbReference type="Proteomes" id="UP000195963">
    <property type="component" value="Unassembled WGS sequence"/>
</dbReference>
<evidence type="ECO:0008006" key="3">
    <source>
        <dbReference type="Google" id="ProtNLM"/>
    </source>
</evidence>
<reference evidence="2" key="1">
    <citation type="submission" date="2017-06" db="EMBL/GenBank/DDBJ databases">
        <authorList>
            <person name="Rodrigo-Torres L."/>
            <person name="Arahal R.D."/>
            <person name="Lucena T."/>
        </authorList>
    </citation>
    <scope>NUCLEOTIDE SEQUENCE [LARGE SCALE GENOMIC DNA]</scope>
    <source>
        <strain evidence="2">CECT 9190</strain>
    </source>
</reference>
<keyword evidence="2" id="KW-1185">Reference proteome</keyword>
<dbReference type="PROSITE" id="PS51257">
    <property type="entry name" value="PROKAR_LIPOPROTEIN"/>
    <property type="match status" value="1"/>
</dbReference>